<gene>
    <name evidence="1" type="ORF">B1B_12425</name>
</gene>
<evidence type="ECO:0008006" key="2">
    <source>
        <dbReference type="Google" id="ProtNLM"/>
    </source>
</evidence>
<dbReference type="AlphaFoldDB" id="T0ZG85"/>
<organism evidence="1">
    <name type="scientific">mine drainage metagenome</name>
    <dbReference type="NCBI Taxonomy" id="410659"/>
    <lineage>
        <taxon>unclassified sequences</taxon>
        <taxon>metagenomes</taxon>
        <taxon>ecological metagenomes</taxon>
    </lineage>
</organism>
<reference evidence="1" key="1">
    <citation type="submission" date="2013-08" db="EMBL/GenBank/DDBJ databases">
        <authorList>
            <person name="Mendez C."/>
            <person name="Richter M."/>
            <person name="Ferrer M."/>
            <person name="Sanchez J."/>
        </authorList>
    </citation>
    <scope>NUCLEOTIDE SEQUENCE</scope>
</reference>
<dbReference type="EMBL" id="AUZY01008136">
    <property type="protein sequence ID" value="EQD47216.1"/>
    <property type="molecule type" value="Genomic_DNA"/>
</dbReference>
<proteinExistence type="predicted"/>
<dbReference type="Pfam" id="PF08843">
    <property type="entry name" value="AbiEii"/>
    <property type="match status" value="1"/>
</dbReference>
<name>T0ZG85_9ZZZZ</name>
<protein>
    <recommendedName>
        <fullName evidence="2">Protein containing DUF1814</fullName>
    </recommendedName>
</protein>
<dbReference type="InterPro" id="IPR014942">
    <property type="entry name" value="AbiEii"/>
</dbReference>
<reference evidence="1" key="2">
    <citation type="journal article" date="2014" name="ISME J.">
        <title>Microbial stratification in low pH oxic and suboxic macroscopic growths along an acid mine drainage.</title>
        <authorList>
            <person name="Mendez-Garcia C."/>
            <person name="Mesa V."/>
            <person name="Sprenger R.R."/>
            <person name="Richter M."/>
            <person name="Diez M.S."/>
            <person name="Solano J."/>
            <person name="Bargiela R."/>
            <person name="Golyshina O.V."/>
            <person name="Manteca A."/>
            <person name="Ramos J.L."/>
            <person name="Gallego J.R."/>
            <person name="Llorente I."/>
            <person name="Martins Dos Santos V.A."/>
            <person name="Jensen O.N."/>
            <person name="Pelaez A.I."/>
            <person name="Sanchez J."/>
            <person name="Ferrer M."/>
        </authorList>
    </citation>
    <scope>NUCLEOTIDE SEQUENCE</scope>
</reference>
<accession>T0ZG85</accession>
<feature type="non-terminal residue" evidence="1">
    <location>
        <position position="1"/>
    </location>
</feature>
<sequence>SRALKHYEDALVLVGGWVPYLLIEGNPRPGSPFTHVGSIDIDFVVDPNKVGEDEYRTIVELIRGVGWRTIAGKRFSFARAVPCPDGVTREIQVDFLTPAPSQGGRQHRHRPIQLDLQARTMRGAELALRHNAPRKLSGILPGGAESSVEFLMLDVVGCLGTKGIALGERFKHKDAYDVVAVLDDYGPGIGEIARLVKPYLEDDLLSEALRVIEEKFRTPRSEGPMWYSEFLVEDPAGREQNAARAVRIVEEFQRALR</sequence>
<evidence type="ECO:0000313" key="1">
    <source>
        <dbReference type="EMBL" id="EQD47216.1"/>
    </source>
</evidence>
<comment type="caution">
    <text evidence="1">The sequence shown here is derived from an EMBL/GenBank/DDBJ whole genome shotgun (WGS) entry which is preliminary data.</text>
</comment>